<feature type="domain" description="F-box" evidence="1">
    <location>
        <begin position="5"/>
        <end position="46"/>
    </location>
</feature>
<dbReference type="Proteomes" id="UP001447188">
    <property type="component" value="Unassembled WGS sequence"/>
</dbReference>
<protein>
    <recommendedName>
        <fullName evidence="1">F-box domain-containing protein</fullName>
    </recommendedName>
</protein>
<evidence type="ECO:0000313" key="2">
    <source>
        <dbReference type="EMBL" id="KAL0632899.1"/>
    </source>
</evidence>
<reference evidence="2 3" key="1">
    <citation type="submission" date="2024-02" db="EMBL/GenBank/DDBJ databases">
        <title>Discinaceae phylogenomics.</title>
        <authorList>
            <person name="Dirks A.C."/>
            <person name="James T.Y."/>
        </authorList>
    </citation>
    <scope>NUCLEOTIDE SEQUENCE [LARGE SCALE GENOMIC DNA]</scope>
    <source>
        <strain evidence="2 3">ACD0624</strain>
    </source>
</reference>
<evidence type="ECO:0000259" key="1">
    <source>
        <dbReference type="Pfam" id="PF12937"/>
    </source>
</evidence>
<dbReference type="EMBL" id="JBBBZM010000145">
    <property type="protein sequence ID" value="KAL0632899.1"/>
    <property type="molecule type" value="Genomic_DNA"/>
</dbReference>
<comment type="caution">
    <text evidence="2">The sequence shown here is derived from an EMBL/GenBank/DDBJ whole genome shotgun (WGS) entry which is preliminary data.</text>
</comment>
<evidence type="ECO:0000313" key="3">
    <source>
        <dbReference type="Proteomes" id="UP001447188"/>
    </source>
</evidence>
<organism evidence="2 3">
    <name type="scientific">Discina gigas</name>
    <dbReference type="NCBI Taxonomy" id="1032678"/>
    <lineage>
        <taxon>Eukaryota</taxon>
        <taxon>Fungi</taxon>
        <taxon>Dikarya</taxon>
        <taxon>Ascomycota</taxon>
        <taxon>Pezizomycotina</taxon>
        <taxon>Pezizomycetes</taxon>
        <taxon>Pezizales</taxon>
        <taxon>Discinaceae</taxon>
        <taxon>Discina</taxon>
    </lineage>
</organism>
<accession>A0ABR3GAC2</accession>
<dbReference type="InterPro" id="IPR032675">
    <property type="entry name" value="LRR_dom_sf"/>
</dbReference>
<sequence length="557" mass="61018">MADAVLPPEILHLIFENLSAHADFYSLCLVSRCFHGTAIRFLYRRVIVPYRPCDSREAFAAPLAALFSPAQQRYFATGRRKPAVRDTPQPYRELSGCGEFVKYFKFDQKNLRGVVGGGGELVEAAIENMHRLESFVWQSAAAAAAADSDDDDGPPPGSGIVRTPRISRALAAKPNLRHLTLEKFFADTDVPLLHVGPLWSFSFVLESGFASFAHRRFPTLGSPAADTSPAADYDIIRKILQTSAKTLRVLSLRSASNVRPQYNDEHLLFGGAPSFADTSPEELLHLDVLDGLSLDGRLFTDSGAETLARAIDFTLLRHLTIRNCVHVEKLLHALFPLPLSLPRLRRLVIQASQSLLTSLIGALSGLRELVITAETEALDWTAPGGLRRRFSTGEATSGLLDAVVKHADTLRVLVFLPNVGASKQMFLAPAALGRLVSRCGVLRDIRVCVGFAEWSRVVAALAGSRSLTQVYLQQRAPRQPLPECVGVTRAERMETGARGYVRDVVAAVEGVRAVGVAYSEEEDTLFVYRVLEDGAALRRVEGEKRGAFWGAEVFAEE</sequence>
<proteinExistence type="predicted"/>
<dbReference type="Pfam" id="PF12937">
    <property type="entry name" value="F-box-like"/>
    <property type="match status" value="1"/>
</dbReference>
<name>A0ABR3GAC2_9PEZI</name>
<keyword evidence="3" id="KW-1185">Reference proteome</keyword>
<dbReference type="InterPro" id="IPR001810">
    <property type="entry name" value="F-box_dom"/>
</dbReference>
<gene>
    <name evidence="2" type="ORF">Q9L58_008215</name>
</gene>
<dbReference type="SUPFAM" id="SSF52047">
    <property type="entry name" value="RNI-like"/>
    <property type="match status" value="1"/>
</dbReference>
<dbReference type="Gene3D" id="3.80.10.10">
    <property type="entry name" value="Ribonuclease Inhibitor"/>
    <property type="match status" value="1"/>
</dbReference>